<name>A0A915I9J3_ROMCU</name>
<dbReference type="GO" id="GO:0000978">
    <property type="term" value="F:RNA polymerase II cis-regulatory region sequence-specific DNA binding"/>
    <property type="evidence" value="ECO:0007669"/>
    <property type="project" value="TreeGrafter"/>
</dbReference>
<evidence type="ECO:0000256" key="3">
    <source>
        <dbReference type="RuleBase" id="RU000682"/>
    </source>
</evidence>
<dbReference type="SUPFAM" id="SSF46689">
    <property type="entry name" value="Homeodomain-like"/>
    <property type="match status" value="1"/>
</dbReference>
<evidence type="ECO:0000259" key="5">
    <source>
        <dbReference type="PROSITE" id="PS50071"/>
    </source>
</evidence>
<evidence type="ECO:0000313" key="6">
    <source>
        <dbReference type="Proteomes" id="UP000887565"/>
    </source>
</evidence>
<sequence>GSQAPANGWPQKVFGNQVRNLSLAFNNFIKQSSSPASPSTNYNQNTSQNMDHLIGTDSSTPKNNIGAKNQPHQQQDNVDHQVDDEDQDQDEDYDDDCDNVINLSKNVVEENQQQNKSTTDLAKSKSPIIGASAVFINGGSVLEDDESKNFPKINCIPTKNGSLAEILVNGSHSDGQNSCSPNSLNNENPAMAMTDQQHNGGSSPVAHGVAGANSIFPGTSPLNPVAAHHYQRFSSSQQQGNTETPFQQQQVNANRSRLMFDPLSELPMLEKWFEENPHPSWVQIDQITETLNNMPYRHTYPRVSSHNVKIWFKNRRAKSKRHLVASDAVKNEIDHKMYFS</sequence>
<dbReference type="InterPro" id="IPR039673">
    <property type="entry name" value="SATB1/SATB2"/>
</dbReference>
<dbReference type="PANTHER" id="PTHR15116">
    <property type="entry name" value="DNA-BINDING PROTEIN SATB FAMILY MEMBER"/>
    <property type="match status" value="1"/>
</dbReference>
<dbReference type="FunFam" id="1.10.10.60:FF:000169">
    <property type="entry name" value="DNA-binding protein SATB1"/>
    <property type="match status" value="1"/>
</dbReference>
<dbReference type="GO" id="GO:0006338">
    <property type="term" value="P:chromatin remodeling"/>
    <property type="evidence" value="ECO:0007669"/>
    <property type="project" value="InterPro"/>
</dbReference>
<dbReference type="GO" id="GO:0000981">
    <property type="term" value="F:DNA-binding transcription factor activity, RNA polymerase II-specific"/>
    <property type="evidence" value="ECO:0007669"/>
    <property type="project" value="TreeGrafter"/>
</dbReference>
<feature type="DNA-binding region" description="Homeobox" evidence="2">
    <location>
        <begin position="267"/>
        <end position="323"/>
    </location>
</feature>
<keyword evidence="6" id="KW-1185">Reference proteome</keyword>
<dbReference type="InterPro" id="IPR001356">
    <property type="entry name" value="HD"/>
</dbReference>
<keyword evidence="2 3" id="KW-0539">Nucleus</keyword>
<feature type="compositionally biased region" description="Polar residues" evidence="4">
    <location>
        <begin position="32"/>
        <end position="71"/>
    </location>
</feature>
<organism evidence="6 7">
    <name type="scientific">Romanomermis culicivorax</name>
    <name type="common">Nematode worm</name>
    <dbReference type="NCBI Taxonomy" id="13658"/>
    <lineage>
        <taxon>Eukaryota</taxon>
        <taxon>Metazoa</taxon>
        <taxon>Ecdysozoa</taxon>
        <taxon>Nematoda</taxon>
        <taxon>Enoplea</taxon>
        <taxon>Dorylaimia</taxon>
        <taxon>Mermithida</taxon>
        <taxon>Mermithoidea</taxon>
        <taxon>Mermithidae</taxon>
        <taxon>Romanomermis</taxon>
    </lineage>
</organism>
<evidence type="ECO:0000256" key="1">
    <source>
        <dbReference type="ARBA" id="ARBA00004123"/>
    </source>
</evidence>
<dbReference type="InterPro" id="IPR009057">
    <property type="entry name" value="Homeodomain-like_sf"/>
</dbReference>
<accession>A0A915I9J3</accession>
<dbReference type="GO" id="GO:0005634">
    <property type="term" value="C:nucleus"/>
    <property type="evidence" value="ECO:0007669"/>
    <property type="project" value="UniProtKB-SubCell"/>
</dbReference>
<feature type="region of interest" description="Disordered" evidence="4">
    <location>
        <begin position="32"/>
        <end position="97"/>
    </location>
</feature>
<keyword evidence="2 3" id="KW-0371">Homeobox</keyword>
<feature type="compositionally biased region" description="Acidic residues" evidence="4">
    <location>
        <begin position="82"/>
        <end position="97"/>
    </location>
</feature>
<dbReference type="Gene3D" id="1.10.10.60">
    <property type="entry name" value="Homeodomain-like"/>
    <property type="match status" value="1"/>
</dbReference>
<evidence type="ECO:0000313" key="7">
    <source>
        <dbReference type="WBParaSite" id="nRc.2.0.1.t10433-RA"/>
    </source>
</evidence>
<dbReference type="AlphaFoldDB" id="A0A915I9J3"/>
<comment type="subcellular location">
    <subcellularLocation>
        <location evidence="1 2 3">Nucleus</location>
    </subcellularLocation>
</comment>
<dbReference type="CDD" id="cd00086">
    <property type="entry name" value="homeodomain"/>
    <property type="match status" value="1"/>
</dbReference>
<dbReference type="Pfam" id="PF00046">
    <property type="entry name" value="Homeodomain"/>
    <property type="match status" value="1"/>
</dbReference>
<reference evidence="7" key="1">
    <citation type="submission" date="2022-11" db="UniProtKB">
        <authorList>
            <consortium name="WormBaseParasite"/>
        </authorList>
    </citation>
    <scope>IDENTIFICATION</scope>
</reference>
<dbReference type="SMART" id="SM00389">
    <property type="entry name" value="HOX"/>
    <property type="match status" value="1"/>
</dbReference>
<dbReference type="Proteomes" id="UP000887565">
    <property type="component" value="Unplaced"/>
</dbReference>
<evidence type="ECO:0000256" key="2">
    <source>
        <dbReference type="PROSITE-ProRule" id="PRU00108"/>
    </source>
</evidence>
<proteinExistence type="predicted"/>
<keyword evidence="2 3" id="KW-0238">DNA-binding</keyword>
<evidence type="ECO:0000256" key="4">
    <source>
        <dbReference type="SAM" id="MobiDB-lite"/>
    </source>
</evidence>
<dbReference type="PANTHER" id="PTHR15116:SF16">
    <property type="entry name" value="DEFECTIVE PROVENTRICULUS, ISOFORM A"/>
    <property type="match status" value="1"/>
</dbReference>
<feature type="domain" description="Homeobox" evidence="5">
    <location>
        <begin position="265"/>
        <end position="322"/>
    </location>
</feature>
<dbReference type="WBParaSite" id="nRc.2.0.1.t10433-RA">
    <property type="protein sequence ID" value="nRc.2.0.1.t10433-RA"/>
    <property type="gene ID" value="nRc.2.0.1.g10433"/>
</dbReference>
<dbReference type="PROSITE" id="PS50071">
    <property type="entry name" value="HOMEOBOX_2"/>
    <property type="match status" value="1"/>
</dbReference>
<protein>
    <submittedName>
        <fullName evidence="7">Homeobox domain-containing protein</fullName>
    </submittedName>
</protein>